<evidence type="ECO:0000313" key="3">
    <source>
        <dbReference type="Proteomes" id="UP000199493"/>
    </source>
</evidence>
<keyword evidence="1" id="KW-1133">Transmembrane helix</keyword>
<dbReference type="PANTHER" id="PTHR41795:SF1">
    <property type="entry name" value="EXOPOLYSACCHARIDE SYNTHESIS PROTEIN"/>
    <property type="match status" value="1"/>
</dbReference>
<dbReference type="InterPro" id="IPR010331">
    <property type="entry name" value="ExoD"/>
</dbReference>
<accession>A0A1H8I9U6</accession>
<dbReference type="AlphaFoldDB" id="A0A1H8I9U6"/>
<name>A0A1H8I9U6_9GAMM</name>
<dbReference type="Proteomes" id="UP000199493">
    <property type="component" value="Unassembled WGS sequence"/>
</dbReference>
<feature type="transmembrane region" description="Helical" evidence="1">
    <location>
        <begin position="178"/>
        <end position="198"/>
    </location>
</feature>
<dbReference type="EMBL" id="FODB01000018">
    <property type="protein sequence ID" value="SEN64967.1"/>
    <property type="molecule type" value="Genomic_DNA"/>
</dbReference>
<dbReference type="Pfam" id="PF06055">
    <property type="entry name" value="ExoD"/>
    <property type="match status" value="1"/>
</dbReference>
<feature type="transmembrane region" description="Helical" evidence="1">
    <location>
        <begin position="46"/>
        <end position="75"/>
    </location>
</feature>
<feature type="transmembrane region" description="Helical" evidence="1">
    <location>
        <begin position="153"/>
        <end position="172"/>
    </location>
</feature>
<proteinExistence type="predicted"/>
<feature type="transmembrane region" description="Helical" evidence="1">
    <location>
        <begin position="125"/>
        <end position="146"/>
    </location>
</feature>
<keyword evidence="1" id="KW-0812">Transmembrane</keyword>
<dbReference type="STRING" id="77097.SAMN04490369_101849"/>
<sequence length="199" mass="21750">MPMKETQDATNLTELIHTMERMERENAQVSVDDVVHAVGRRSFGPLLLLAGLITLAPIIGDIPGMPTLMAVLVLLTSSQLLVGRETFWLPKWLLNRSLSRQKFDKALHYMKKPAKWVDGLLGVRLAWMTGYIGIRVTAFACLLVALAMPPMEFIPFSANGAGLALTLFGLGLVARDGLMLALGFLLTGVTFTVVVMSLI</sequence>
<keyword evidence="1" id="KW-0472">Membrane</keyword>
<protein>
    <submittedName>
        <fullName evidence="2">Uncharacterized conserved protein</fullName>
    </submittedName>
</protein>
<organism evidence="2 3">
    <name type="scientific">Vreelandella aquamarina</name>
    <dbReference type="NCBI Taxonomy" id="77097"/>
    <lineage>
        <taxon>Bacteria</taxon>
        <taxon>Pseudomonadati</taxon>
        <taxon>Pseudomonadota</taxon>
        <taxon>Gammaproteobacteria</taxon>
        <taxon>Oceanospirillales</taxon>
        <taxon>Halomonadaceae</taxon>
        <taxon>Vreelandella</taxon>
    </lineage>
</organism>
<evidence type="ECO:0000313" key="2">
    <source>
        <dbReference type="EMBL" id="SEN64967.1"/>
    </source>
</evidence>
<dbReference type="PIRSF" id="PIRSF033239">
    <property type="entry name" value="ExoD"/>
    <property type="match status" value="1"/>
</dbReference>
<evidence type="ECO:0000256" key="1">
    <source>
        <dbReference type="SAM" id="Phobius"/>
    </source>
</evidence>
<reference evidence="2 3" key="1">
    <citation type="submission" date="2016-10" db="EMBL/GenBank/DDBJ databases">
        <authorList>
            <person name="de Groot N.N."/>
        </authorList>
    </citation>
    <scope>NUCLEOTIDE SEQUENCE [LARGE SCALE GENOMIC DNA]</scope>
    <source>
        <strain evidence="2 3">558</strain>
    </source>
</reference>
<gene>
    <name evidence="2" type="ORF">SAMN04490369_101849</name>
</gene>
<dbReference type="PANTHER" id="PTHR41795">
    <property type="entry name" value="EXOPOLYSACCHARIDE SYNTHESIS PROTEIN"/>
    <property type="match status" value="1"/>
</dbReference>